<dbReference type="AlphaFoldDB" id="A0A3T0E5B5"/>
<sequence length="103" mass="10826">MPRQFDVHRVPLPGVPFVVVVQSNLLADLASCVVIPLVPVAQSAREAVPRLKPGISIDGVTYTLVTTDMAALPVRSLGPAVTNIEETSRGAILAAIDLLIFGV</sequence>
<dbReference type="GO" id="GO:0006276">
    <property type="term" value="P:plasmid maintenance"/>
    <property type="evidence" value="ECO:0007669"/>
    <property type="project" value="InterPro"/>
</dbReference>
<dbReference type="Proteomes" id="UP000286954">
    <property type="component" value="Chromosome"/>
</dbReference>
<evidence type="ECO:0000313" key="9">
    <source>
        <dbReference type="Proteomes" id="UP000286954"/>
    </source>
</evidence>
<organism evidence="8 9">
    <name type="scientific">Glycocaulis alkaliphilus</name>
    <dbReference type="NCBI Taxonomy" id="1434191"/>
    <lineage>
        <taxon>Bacteria</taxon>
        <taxon>Pseudomonadati</taxon>
        <taxon>Pseudomonadota</taxon>
        <taxon>Alphaproteobacteria</taxon>
        <taxon>Maricaulales</taxon>
        <taxon>Maricaulaceae</taxon>
        <taxon>Glycocaulis</taxon>
    </lineage>
</organism>
<dbReference type="Pfam" id="PF01845">
    <property type="entry name" value="CcdB"/>
    <property type="match status" value="1"/>
</dbReference>
<accession>A0A3T0E5B5</accession>
<dbReference type="RefSeq" id="WP_127565036.1">
    <property type="nucleotide sequence ID" value="NZ_BMFB01000004.1"/>
</dbReference>
<evidence type="ECO:0000256" key="1">
    <source>
        <dbReference type="ARBA" id="ARBA00005230"/>
    </source>
</evidence>
<dbReference type="Gene3D" id="2.30.30.110">
    <property type="match status" value="1"/>
</dbReference>
<dbReference type="EMBL" id="CP018911">
    <property type="protein sequence ID" value="AZU02562.1"/>
    <property type="molecule type" value="Genomic_DNA"/>
</dbReference>
<protein>
    <recommendedName>
        <fullName evidence="2">Toxin CcdB</fullName>
    </recommendedName>
    <alternativeName>
        <fullName evidence="7">Cytotoxic protein CcdB</fullName>
    </alternativeName>
    <alternativeName>
        <fullName evidence="6">Protein LetD</fullName>
    </alternativeName>
</protein>
<dbReference type="InterPro" id="IPR002712">
    <property type="entry name" value="CcdB"/>
</dbReference>
<evidence type="ECO:0000256" key="5">
    <source>
        <dbReference type="ARBA" id="ARBA00023163"/>
    </source>
</evidence>
<evidence type="ECO:0000313" key="8">
    <source>
        <dbReference type="EMBL" id="AZU02562.1"/>
    </source>
</evidence>
<dbReference type="GO" id="GO:0008657">
    <property type="term" value="F:DNA topoisomerase type II (double strand cut, ATP-hydrolyzing) inhibitor activity"/>
    <property type="evidence" value="ECO:0007669"/>
    <property type="project" value="InterPro"/>
</dbReference>
<evidence type="ECO:0000256" key="6">
    <source>
        <dbReference type="ARBA" id="ARBA00029628"/>
    </source>
</evidence>
<keyword evidence="4" id="KW-0805">Transcription regulation</keyword>
<evidence type="ECO:0000256" key="7">
    <source>
        <dbReference type="ARBA" id="ARBA00033135"/>
    </source>
</evidence>
<comment type="similarity">
    <text evidence="1">Belongs to the CcdB toxin family.</text>
</comment>
<proteinExistence type="inferred from homology"/>
<keyword evidence="9" id="KW-1185">Reference proteome</keyword>
<dbReference type="KEGG" id="gak:X907_0011"/>
<evidence type="ECO:0000256" key="3">
    <source>
        <dbReference type="ARBA" id="ARBA00022491"/>
    </source>
</evidence>
<evidence type="ECO:0000256" key="4">
    <source>
        <dbReference type="ARBA" id="ARBA00023015"/>
    </source>
</evidence>
<dbReference type="SUPFAM" id="SSF50118">
    <property type="entry name" value="Cell growth inhibitor/plasmid maintenance toxic component"/>
    <property type="match status" value="1"/>
</dbReference>
<name>A0A3T0E5B5_9PROT</name>
<reference evidence="8 9" key="1">
    <citation type="submission" date="2016-12" db="EMBL/GenBank/DDBJ databases">
        <title>The genome of dimorphic prosthecate Glycocaulis alkaliphilus 6b-8t, isolated from crude oil dictates its adaptability in petroleum environments.</title>
        <authorList>
            <person name="Wu X.-L."/>
            <person name="Geng S."/>
        </authorList>
    </citation>
    <scope>NUCLEOTIDE SEQUENCE [LARGE SCALE GENOMIC DNA]</scope>
    <source>
        <strain evidence="8 9">6B-8</strain>
    </source>
</reference>
<keyword evidence="5" id="KW-0804">Transcription</keyword>
<gene>
    <name evidence="8" type="ORF">X907_0011</name>
</gene>
<evidence type="ECO:0000256" key="2">
    <source>
        <dbReference type="ARBA" id="ARBA00015075"/>
    </source>
</evidence>
<dbReference type="OrthoDB" id="9813510at2"/>
<dbReference type="InterPro" id="IPR011067">
    <property type="entry name" value="Plasmid_toxin/cell-grow_inhib"/>
</dbReference>
<keyword evidence="3" id="KW-0678">Repressor</keyword>